<dbReference type="InterPro" id="IPR002545">
    <property type="entry name" value="CheW-lke_dom"/>
</dbReference>
<dbReference type="GO" id="GO:0007165">
    <property type="term" value="P:signal transduction"/>
    <property type="evidence" value="ECO:0007669"/>
    <property type="project" value="InterPro"/>
</dbReference>
<dbReference type="GO" id="GO:0005829">
    <property type="term" value="C:cytosol"/>
    <property type="evidence" value="ECO:0007669"/>
    <property type="project" value="TreeGrafter"/>
</dbReference>
<dbReference type="PROSITE" id="PS50851">
    <property type="entry name" value="CHEW"/>
    <property type="match status" value="1"/>
</dbReference>
<gene>
    <name evidence="2" type="ORF">OMM_06596</name>
</gene>
<dbReference type="GO" id="GO:0006935">
    <property type="term" value="P:chemotaxis"/>
    <property type="evidence" value="ECO:0007669"/>
    <property type="project" value="InterPro"/>
</dbReference>
<dbReference type="Pfam" id="PF01584">
    <property type="entry name" value="CheW"/>
    <property type="match status" value="1"/>
</dbReference>
<evidence type="ECO:0000313" key="3">
    <source>
        <dbReference type="Proteomes" id="UP000189670"/>
    </source>
</evidence>
<comment type="caution">
    <text evidence="2">The sequence shown here is derived from an EMBL/GenBank/DDBJ whole genome shotgun (WGS) entry which is preliminary data.</text>
</comment>
<name>A0A1V1PGS7_9BACT</name>
<dbReference type="PANTHER" id="PTHR22617">
    <property type="entry name" value="CHEMOTAXIS SENSOR HISTIDINE KINASE-RELATED"/>
    <property type="match status" value="1"/>
</dbReference>
<dbReference type="AlphaFoldDB" id="A0A1V1PGS7"/>
<evidence type="ECO:0000313" key="2">
    <source>
        <dbReference type="EMBL" id="ETR73998.1"/>
    </source>
</evidence>
<organism evidence="2 3">
    <name type="scientific">Candidatus Magnetoglobus multicellularis str. Araruama</name>
    <dbReference type="NCBI Taxonomy" id="890399"/>
    <lineage>
        <taxon>Bacteria</taxon>
        <taxon>Pseudomonadati</taxon>
        <taxon>Thermodesulfobacteriota</taxon>
        <taxon>Desulfobacteria</taxon>
        <taxon>Desulfobacterales</taxon>
        <taxon>Desulfobacteraceae</taxon>
        <taxon>Candidatus Magnetoglobus</taxon>
    </lineage>
</organism>
<dbReference type="Gene3D" id="2.30.30.40">
    <property type="entry name" value="SH3 Domains"/>
    <property type="match status" value="1"/>
</dbReference>
<dbReference type="PANTHER" id="PTHR22617:SF43">
    <property type="entry name" value="PROTEIN PILI"/>
    <property type="match status" value="1"/>
</dbReference>
<dbReference type="SUPFAM" id="SSF50341">
    <property type="entry name" value="CheW-like"/>
    <property type="match status" value="1"/>
</dbReference>
<dbReference type="SMART" id="SM00260">
    <property type="entry name" value="CheW"/>
    <property type="match status" value="1"/>
</dbReference>
<proteinExistence type="predicted"/>
<reference evidence="3" key="1">
    <citation type="submission" date="2012-11" db="EMBL/GenBank/DDBJ databases">
        <authorList>
            <person name="Lucero-Rivera Y.E."/>
            <person name="Tovar-Ramirez D."/>
        </authorList>
    </citation>
    <scope>NUCLEOTIDE SEQUENCE [LARGE SCALE GENOMIC DNA]</scope>
    <source>
        <strain evidence="3">Araruama</strain>
    </source>
</reference>
<dbReference type="Proteomes" id="UP000189670">
    <property type="component" value="Unassembled WGS sequence"/>
</dbReference>
<protein>
    <submittedName>
        <fullName evidence="2">Chemotaxis protein cheW</fullName>
    </submittedName>
</protein>
<accession>A0A1V1PGS7</accession>
<dbReference type="EMBL" id="ATBP01000027">
    <property type="protein sequence ID" value="ETR73998.1"/>
    <property type="molecule type" value="Genomic_DNA"/>
</dbReference>
<dbReference type="Gene3D" id="2.40.50.180">
    <property type="entry name" value="CheA-289, Domain 4"/>
    <property type="match status" value="1"/>
</dbReference>
<dbReference type="InterPro" id="IPR036061">
    <property type="entry name" value="CheW-like_dom_sf"/>
</dbReference>
<evidence type="ECO:0000259" key="1">
    <source>
        <dbReference type="PROSITE" id="PS50851"/>
    </source>
</evidence>
<sequence length="159" mass="17649">MEAILFQLGTQTFGIELDDLDEILMMCSLHKIPEAPNFIAGAINLRGSIIPVIDLSQRLGFERPSPPPQVLENDLQQSDYQNNTRMLIVTVNQLRVGMIIDGLQKVVTLSSDDHHEPVVNKAALPEYVDGVFVQGTGMIQMIHIKQAISSEELSVLRNT</sequence>
<feature type="domain" description="CheW-like" evidence="1">
    <location>
        <begin position="1"/>
        <end position="153"/>
    </location>
</feature>
<dbReference type="InterPro" id="IPR039315">
    <property type="entry name" value="CheW"/>
</dbReference>